<name>A0A396JM21_MEDTR</name>
<dbReference type="EMBL" id="PSQE01000001">
    <property type="protein sequence ID" value="RHN77345.1"/>
    <property type="molecule type" value="Genomic_DNA"/>
</dbReference>
<dbReference type="AlphaFoldDB" id="A0A396JM21"/>
<organism evidence="1 2">
    <name type="scientific">Medicago truncatula</name>
    <name type="common">Barrel medic</name>
    <name type="synonym">Medicago tribuloides</name>
    <dbReference type="NCBI Taxonomy" id="3880"/>
    <lineage>
        <taxon>Eukaryota</taxon>
        <taxon>Viridiplantae</taxon>
        <taxon>Streptophyta</taxon>
        <taxon>Embryophyta</taxon>
        <taxon>Tracheophyta</taxon>
        <taxon>Spermatophyta</taxon>
        <taxon>Magnoliopsida</taxon>
        <taxon>eudicotyledons</taxon>
        <taxon>Gunneridae</taxon>
        <taxon>Pentapetalae</taxon>
        <taxon>rosids</taxon>
        <taxon>fabids</taxon>
        <taxon>Fabales</taxon>
        <taxon>Fabaceae</taxon>
        <taxon>Papilionoideae</taxon>
        <taxon>50 kb inversion clade</taxon>
        <taxon>NPAAA clade</taxon>
        <taxon>Hologalegina</taxon>
        <taxon>IRL clade</taxon>
        <taxon>Trifolieae</taxon>
        <taxon>Medicago</taxon>
    </lineage>
</organism>
<dbReference type="Proteomes" id="UP000265566">
    <property type="component" value="Chromosome 1"/>
</dbReference>
<evidence type="ECO:0000313" key="1">
    <source>
        <dbReference type="EMBL" id="RHN77345.1"/>
    </source>
</evidence>
<evidence type="ECO:0000313" key="2">
    <source>
        <dbReference type="Proteomes" id="UP000265566"/>
    </source>
</evidence>
<accession>A0A396JM21</accession>
<reference evidence="2" key="1">
    <citation type="journal article" date="2018" name="Nat. Plants">
        <title>Whole-genome landscape of Medicago truncatula symbiotic genes.</title>
        <authorList>
            <person name="Pecrix Y."/>
            <person name="Staton S.E."/>
            <person name="Sallet E."/>
            <person name="Lelandais-Briere C."/>
            <person name="Moreau S."/>
            <person name="Carrere S."/>
            <person name="Blein T."/>
            <person name="Jardinaud M.F."/>
            <person name="Latrasse D."/>
            <person name="Zouine M."/>
            <person name="Zahm M."/>
            <person name="Kreplak J."/>
            <person name="Mayjonade B."/>
            <person name="Satge C."/>
            <person name="Perez M."/>
            <person name="Cauet S."/>
            <person name="Marande W."/>
            <person name="Chantry-Darmon C."/>
            <person name="Lopez-Roques C."/>
            <person name="Bouchez O."/>
            <person name="Berard A."/>
            <person name="Debelle F."/>
            <person name="Munos S."/>
            <person name="Bendahmane A."/>
            <person name="Berges H."/>
            <person name="Niebel A."/>
            <person name="Buitink J."/>
            <person name="Frugier F."/>
            <person name="Benhamed M."/>
            <person name="Crespi M."/>
            <person name="Gouzy J."/>
            <person name="Gamas P."/>
        </authorList>
    </citation>
    <scope>NUCLEOTIDE SEQUENCE [LARGE SCALE GENOMIC DNA]</scope>
    <source>
        <strain evidence="2">cv. Jemalong A17</strain>
    </source>
</reference>
<comment type="caution">
    <text evidence="1">The sequence shown here is derived from an EMBL/GenBank/DDBJ whole genome shotgun (WGS) entry which is preliminary data.</text>
</comment>
<gene>
    <name evidence="1" type="ORF">MtrunA17_Chr1g0153811</name>
</gene>
<dbReference type="Gramene" id="rna791">
    <property type="protein sequence ID" value="RHN77345.1"/>
    <property type="gene ID" value="gene791"/>
</dbReference>
<proteinExistence type="predicted"/>
<protein>
    <submittedName>
        <fullName evidence="1">Uncharacterized protein</fullName>
    </submittedName>
</protein>
<sequence>MLSYPKTHFVSHSALLCLKMNTVMNPHYQFRLEVEHCEVLYLKIVAIAPTSSSKEKTMQLNHHTVHVTLLQNHKGMRTTFMKGEISIQLGDELPRAGSTAHFQWFDGRIQKLVAPVISLEGTVGERLWRWIIVTSSNQKIS</sequence>